<evidence type="ECO:0000259" key="8">
    <source>
        <dbReference type="Pfam" id="PF08540"/>
    </source>
</evidence>
<gene>
    <name evidence="9" type="ORF">OSB1V03_LOCUS8900</name>
</gene>
<feature type="binding site" evidence="4">
    <location>
        <position position="285"/>
    </location>
    <ligand>
        <name>CoA</name>
        <dbReference type="ChEBI" id="CHEBI:57287"/>
    </ligand>
</feature>
<comment type="function">
    <text evidence="5">Catalyzes the condensation of acetyl-CoA with acetoacetyl-CoA to form HMG-CoA.</text>
</comment>
<dbReference type="InterPro" id="IPR010122">
    <property type="entry name" value="HMG_CoA_synthase_euk"/>
</dbReference>
<dbReference type="Pfam" id="PF01154">
    <property type="entry name" value="HMG_CoA_synt_N"/>
    <property type="match status" value="1"/>
</dbReference>
<dbReference type="CDD" id="cd00827">
    <property type="entry name" value="init_cond_enzymes"/>
    <property type="match status" value="1"/>
</dbReference>
<feature type="binding site" evidence="4">
    <location>
        <position position="281"/>
    </location>
    <ligand>
        <name>CoA</name>
        <dbReference type="ChEBI" id="CHEBI:57287"/>
    </ligand>
</feature>
<keyword evidence="5" id="KW-0444">Lipid biosynthesis</keyword>
<feature type="active site" description="Acyl-thioester intermediate" evidence="3">
    <location>
        <position position="147"/>
    </location>
</feature>
<evidence type="ECO:0000256" key="1">
    <source>
        <dbReference type="ARBA" id="ARBA00007061"/>
    </source>
</evidence>
<evidence type="ECO:0000256" key="2">
    <source>
        <dbReference type="ARBA" id="ARBA00022679"/>
    </source>
</evidence>
<dbReference type="SUPFAM" id="SSF53901">
    <property type="entry name" value="Thiolase-like"/>
    <property type="match status" value="4"/>
</dbReference>
<feature type="domain" description="Hydroxymethylglutaryl-coenzyme A synthase N-terminal" evidence="7">
    <location>
        <begin position="31"/>
        <end position="203"/>
    </location>
</feature>
<feature type="active site" description="Proton donor/acceptor" evidence="3">
    <location>
        <position position="113"/>
    </location>
</feature>
<dbReference type="PANTHER" id="PTHR43323:SF2">
    <property type="entry name" value="HYDROXYMETHYLGLUTARYL-COA SYNTHASE"/>
    <property type="match status" value="1"/>
</dbReference>
<dbReference type="GO" id="GO:0010142">
    <property type="term" value="P:farnesyl diphosphate biosynthetic process, mevalonate pathway"/>
    <property type="evidence" value="ECO:0007669"/>
    <property type="project" value="InterPro"/>
</dbReference>
<comment type="pathway">
    <text evidence="5">Metabolic intermediate biosynthesis; (R)-mevalonate biosynthesis; (R)-mevalonate from acetyl-CoA: step 2/3.</text>
</comment>
<dbReference type="InterPro" id="IPR013746">
    <property type="entry name" value="HMG_CoA_synt_C_dom"/>
</dbReference>
<evidence type="ECO:0000313" key="10">
    <source>
        <dbReference type="Proteomes" id="UP000759131"/>
    </source>
</evidence>
<dbReference type="AlphaFoldDB" id="A0A7R9Q168"/>
<dbReference type="InterPro" id="IPR016039">
    <property type="entry name" value="Thiolase-like"/>
</dbReference>
<proteinExistence type="inferred from homology"/>
<dbReference type="EMBL" id="CAJPIZ010005752">
    <property type="protein sequence ID" value="CAG2108908.1"/>
    <property type="molecule type" value="Genomic_DNA"/>
</dbReference>
<keyword evidence="5" id="KW-1207">Sterol metabolism</keyword>
<dbReference type="EC" id="2.3.3.10" evidence="5"/>
<protein>
    <recommendedName>
        <fullName evidence="5">Hydroxymethylglutaryl-CoA synthase</fullName>
        <shortName evidence="5">HMG-CoA synthase</shortName>
        <ecNumber evidence="5">2.3.3.10</ecNumber>
    </recommendedName>
    <alternativeName>
        <fullName evidence="5">3-hydroxy-3-methylglutaryl coenzyme A synthase</fullName>
    </alternativeName>
</protein>
<reference evidence="9" key="1">
    <citation type="submission" date="2020-11" db="EMBL/GenBank/DDBJ databases">
        <authorList>
            <person name="Tran Van P."/>
        </authorList>
    </citation>
    <scope>NUCLEOTIDE SEQUENCE</scope>
</reference>
<dbReference type="GO" id="GO:0016126">
    <property type="term" value="P:sterol biosynthetic process"/>
    <property type="evidence" value="ECO:0007669"/>
    <property type="project" value="UniProtKB-KW"/>
</dbReference>
<feature type="domain" description="Hydroxymethylglutaryl-coenzyme A synthase C-terminal" evidence="8">
    <location>
        <begin position="297"/>
        <end position="383"/>
    </location>
</feature>
<comment type="catalytic activity">
    <reaction evidence="5">
        <text>acetoacetyl-CoA + acetyl-CoA + H2O = (3S)-3-hydroxy-3-methylglutaryl-CoA + CoA + H(+)</text>
        <dbReference type="Rhea" id="RHEA:10188"/>
        <dbReference type="ChEBI" id="CHEBI:15377"/>
        <dbReference type="ChEBI" id="CHEBI:15378"/>
        <dbReference type="ChEBI" id="CHEBI:43074"/>
        <dbReference type="ChEBI" id="CHEBI:57286"/>
        <dbReference type="ChEBI" id="CHEBI:57287"/>
        <dbReference type="ChEBI" id="CHEBI:57288"/>
        <dbReference type="EC" id="2.3.3.10"/>
    </reaction>
</comment>
<evidence type="ECO:0000256" key="3">
    <source>
        <dbReference type="PIRSR" id="PIRSR610122-1"/>
    </source>
</evidence>
<feature type="domain" description="Hydroxymethylglutaryl-coenzyme A synthase C-terminal" evidence="8">
    <location>
        <begin position="384"/>
        <end position="481"/>
    </location>
</feature>
<dbReference type="Proteomes" id="UP000759131">
    <property type="component" value="Unassembled WGS sequence"/>
</dbReference>
<organism evidence="9">
    <name type="scientific">Medioppia subpectinata</name>
    <dbReference type="NCBI Taxonomy" id="1979941"/>
    <lineage>
        <taxon>Eukaryota</taxon>
        <taxon>Metazoa</taxon>
        <taxon>Ecdysozoa</taxon>
        <taxon>Arthropoda</taxon>
        <taxon>Chelicerata</taxon>
        <taxon>Arachnida</taxon>
        <taxon>Acari</taxon>
        <taxon>Acariformes</taxon>
        <taxon>Sarcoptiformes</taxon>
        <taxon>Oribatida</taxon>
        <taxon>Brachypylina</taxon>
        <taxon>Oppioidea</taxon>
        <taxon>Oppiidae</taxon>
        <taxon>Medioppia</taxon>
    </lineage>
</organism>
<dbReference type="NCBIfam" id="TIGR01833">
    <property type="entry name" value="HMG-CoA-S_euk"/>
    <property type="match status" value="1"/>
</dbReference>
<evidence type="ECO:0000256" key="6">
    <source>
        <dbReference type="SAM" id="MobiDB-lite"/>
    </source>
</evidence>
<sequence length="502" mass="56813">MQNHVDVQKPRMPINTMLNGSSAQTDSTQKWPKNVGILAIDMYFPNAFVDQKDLEKFNGVGEGKYTIGLGQHQMAFCNDREDINSICLTVTKSLMDKHSIDPKSIGFLMIGTETIIDKSKSVKTVLMDLFEKSGNHDIEGIHATNACYGGTDSLFRAWDWIESSSWDGRYAIVVAADIAVYASGPARPTGGCAAIAMLVGPDAAIVFDRKVRSTYMSNVYDFYKPDMSSEYPTVDGPLSNQCYLQALDKCFKLYFEKANKLTKGTSLDTFDAIVFHAPYCKLVQKSIARLQLLNYLQMRSTYMSNVYDFYKPDMSSEYPTVDGPLSNQCYLQALDKCFKLYFEKANKLTKGTSLDTFDAIVFHAPYCKLVQKSIARLQLLNYLQMRSTYMSNVYDFYKPDMSSEYPTVDGPLSNQCYLQALDKCFKLYFEKANKLTKGTSLDTFDAIVFHAPYCKLVQKSIARLQLLNYLQSSDNQNNDSRQEDVLRLQCLWVRTLPSFLTG</sequence>
<accession>A0A7R9Q168</accession>
<keyword evidence="5" id="KW-0753">Steroid metabolism</keyword>
<feature type="active site" description="Proton donor/acceptor" evidence="3">
    <location>
        <position position="276"/>
    </location>
</feature>
<feature type="domain" description="Hydroxymethylglutaryl-coenzyme A synthase C-terminal" evidence="8">
    <location>
        <begin position="205"/>
        <end position="295"/>
    </location>
</feature>
<keyword evidence="5" id="KW-0443">Lipid metabolism</keyword>
<dbReference type="EMBL" id="OC860327">
    <property type="protein sequence ID" value="CAD7628478.1"/>
    <property type="molecule type" value="Genomic_DNA"/>
</dbReference>
<evidence type="ECO:0000313" key="9">
    <source>
        <dbReference type="EMBL" id="CAD7628478.1"/>
    </source>
</evidence>
<dbReference type="Pfam" id="PF08540">
    <property type="entry name" value="HMG_CoA_synt_C"/>
    <property type="match status" value="3"/>
</dbReference>
<dbReference type="OrthoDB" id="1269963at2759"/>
<dbReference type="GO" id="GO:0004421">
    <property type="term" value="F:hydroxymethylglutaryl-CoA synthase activity"/>
    <property type="evidence" value="ECO:0007669"/>
    <property type="project" value="UniProtKB-EC"/>
</dbReference>
<name>A0A7R9Q168_9ACAR</name>
<keyword evidence="10" id="KW-1185">Reference proteome</keyword>
<keyword evidence="5" id="KW-0756">Sterol biosynthesis</keyword>
<dbReference type="UniPathway" id="UPA00058">
    <property type="reaction ID" value="UER00102"/>
</dbReference>
<dbReference type="GO" id="GO:0006084">
    <property type="term" value="P:acetyl-CoA metabolic process"/>
    <property type="evidence" value="ECO:0007669"/>
    <property type="project" value="InterPro"/>
</dbReference>
<evidence type="ECO:0000259" key="7">
    <source>
        <dbReference type="Pfam" id="PF01154"/>
    </source>
</evidence>
<evidence type="ECO:0000256" key="4">
    <source>
        <dbReference type="PIRSR" id="PIRSR610122-2"/>
    </source>
</evidence>
<evidence type="ECO:0000256" key="5">
    <source>
        <dbReference type="RuleBase" id="RU364071"/>
    </source>
</evidence>
<comment type="similarity">
    <text evidence="1 5">Belongs to the thiolase-like superfamily. HMG-CoA synthase family.</text>
</comment>
<dbReference type="PANTHER" id="PTHR43323">
    <property type="entry name" value="3-HYDROXY-3-METHYLGLUTARYL COENZYME A SYNTHASE"/>
    <property type="match status" value="1"/>
</dbReference>
<keyword evidence="2 5" id="KW-0808">Transferase</keyword>
<feature type="compositionally biased region" description="Polar residues" evidence="6">
    <location>
        <begin position="16"/>
        <end position="27"/>
    </location>
</feature>
<feature type="region of interest" description="Disordered" evidence="6">
    <location>
        <begin position="1"/>
        <end position="27"/>
    </location>
</feature>
<feature type="non-terminal residue" evidence="9">
    <location>
        <position position="1"/>
    </location>
</feature>
<dbReference type="Gene3D" id="3.40.47.10">
    <property type="match status" value="3"/>
</dbReference>
<keyword evidence="5" id="KW-0752">Steroid biosynthesis</keyword>
<feature type="binding site" evidence="4">
    <location>
        <position position="239"/>
    </location>
    <ligand>
        <name>CoA</name>
        <dbReference type="ChEBI" id="CHEBI:57287"/>
    </ligand>
</feature>
<dbReference type="InterPro" id="IPR013528">
    <property type="entry name" value="HMG_CoA_synth_N"/>
</dbReference>